<gene>
    <name evidence="3" type="ORF">QRD43_06495</name>
</gene>
<dbReference type="RefSeq" id="WP_285981681.1">
    <property type="nucleotide sequence ID" value="NZ_JASVDS010000002.1"/>
</dbReference>
<name>A0ABT7LFC4_9BURK</name>
<keyword evidence="1" id="KW-1133">Transmembrane helix</keyword>
<proteinExistence type="predicted"/>
<evidence type="ECO:0008006" key="5">
    <source>
        <dbReference type="Google" id="ProtNLM"/>
    </source>
</evidence>
<reference evidence="3 4" key="1">
    <citation type="submission" date="2023-06" db="EMBL/GenBank/DDBJ databases">
        <title>Pelomonas sp. APW6 16S ribosomal RNA gene genome sequencing and assembly.</title>
        <authorList>
            <person name="Woo H."/>
        </authorList>
    </citation>
    <scope>NUCLEOTIDE SEQUENCE [LARGE SCALE GENOMIC DNA]</scope>
    <source>
        <strain evidence="3 4">APW6</strain>
    </source>
</reference>
<organism evidence="3 4">
    <name type="scientific">Roseateles subflavus</name>
    <dbReference type="NCBI Taxonomy" id="3053353"/>
    <lineage>
        <taxon>Bacteria</taxon>
        <taxon>Pseudomonadati</taxon>
        <taxon>Pseudomonadota</taxon>
        <taxon>Betaproteobacteria</taxon>
        <taxon>Burkholderiales</taxon>
        <taxon>Sphaerotilaceae</taxon>
        <taxon>Roseateles</taxon>
    </lineage>
</organism>
<evidence type="ECO:0000256" key="2">
    <source>
        <dbReference type="SAM" id="SignalP"/>
    </source>
</evidence>
<comment type="caution">
    <text evidence="3">The sequence shown here is derived from an EMBL/GenBank/DDBJ whole genome shotgun (WGS) entry which is preliminary data.</text>
</comment>
<feature type="transmembrane region" description="Helical" evidence="1">
    <location>
        <begin position="143"/>
        <end position="163"/>
    </location>
</feature>
<evidence type="ECO:0000256" key="1">
    <source>
        <dbReference type="SAM" id="Phobius"/>
    </source>
</evidence>
<feature type="chain" id="PRO_5047177692" description="DUF4124 domain-containing protein" evidence="2">
    <location>
        <begin position="29"/>
        <end position="164"/>
    </location>
</feature>
<keyword evidence="1" id="KW-0472">Membrane</keyword>
<accession>A0ABT7LFC4</accession>
<dbReference type="Proteomes" id="UP001238603">
    <property type="component" value="Unassembled WGS sequence"/>
</dbReference>
<keyword evidence="2" id="KW-0732">Signal</keyword>
<evidence type="ECO:0000313" key="3">
    <source>
        <dbReference type="EMBL" id="MDL5031553.1"/>
    </source>
</evidence>
<keyword evidence="4" id="KW-1185">Reference proteome</keyword>
<keyword evidence="1" id="KW-0812">Transmembrane</keyword>
<dbReference type="EMBL" id="JASVDS010000002">
    <property type="protein sequence ID" value="MDL5031553.1"/>
    <property type="molecule type" value="Genomic_DNA"/>
</dbReference>
<evidence type="ECO:0000313" key="4">
    <source>
        <dbReference type="Proteomes" id="UP001238603"/>
    </source>
</evidence>
<feature type="transmembrane region" description="Helical" evidence="1">
    <location>
        <begin position="118"/>
        <end position="136"/>
    </location>
</feature>
<feature type="signal peptide" evidence="2">
    <location>
        <begin position="1"/>
        <end position="28"/>
    </location>
</feature>
<sequence>MNRSTHPFLVALATLMLLLWIATAPALAQSGGKGPEVYRCVNERGEAYFQVGECPKTVLTYPEAVSAPRGVTPGQVVAPPNPGRLDAVPGANGLPPGDLPAPGVSSEDAHRQQLRRRASLKMLRTFMFGLVFGVVAKFRDRSFFVWFLIGVAVEFALVGAAVFN</sequence>
<protein>
    <recommendedName>
        <fullName evidence="5">DUF4124 domain-containing protein</fullName>
    </recommendedName>
</protein>